<dbReference type="EMBL" id="SLWS01000017">
    <property type="protein sequence ID" value="TCO47265.1"/>
    <property type="molecule type" value="Genomic_DNA"/>
</dbReference>
<accession>A0A4R2IWL6</accession>
<dbReference type="InterPro" id="IPR049777">
    <property type="entry name" value="SCO2524-like"/>
</dbReference>
<keyword evidence="2" id="KW-1185">Reference proteome</keyword>
<evidence type="ECO:0000313" key="1">
    <source>
        <dbReference type="EMBL" id="TCO47265.1"/>
    </source>
</evidence>
<dbReference type="OrthoDB" id="3311648at2"/>
<gene>
    <name evidence="1" type="ORF">EV192_1175</name>
</gene>
<dbReference type="Proteomes" id="UP000295680">
    <property type="component" value="Unassembled WGS sequence"/>
</dbReference>
<organism evidence="1 2">
    <name type="scientific">Actinocrispum wychmicini</name>
    <dbReference type="NCBI Taxonomy" id="1213861"/>
    <lineage>
        <taxon>Bacteria</taxon>
        <taxon>Bacillati</taxon>
        <taxon>Actinomycetota</taxon>
        <taxon>Actinomycetes</taxon>
        <taxon>Pseudonocardiales</taxon>
        <taxon>Pseudonocardiaceae</taxon>
        <taxon>Actinocrispum</taxon>
    </lineage>
</organism>
<reference evidence="1 2" key="1">
    <citation type="submission" date="2019-03" db="EMBL/GenBank/DDBJ databases">
        <title>Genomic Encyclopedia of Type Strains, Phase IV (KMG-IV): sequencing the most valuable type-strain genomes for metagenomic binning, comparative biology and taxonomic classification.</title>
        <authorList>
            <person name="Goeker M."/>
        </authorList>
    </citation>
    <scope>NUCLEOTIDE SEQUENCE [LARGE SCALE GENOMIC DNA]</scope>
    <source>
        <strain evidence="1 2">DSM 45934</strain>
    </source>
</reference>
<dbReference type="RefSeq" id="WP_132125576.1">
    <property type="nucleotide sequence ID" value="NZ_SLWS01000017.1"/>
</dbReference>
<comment type="caution">
    <text evidence="1">The sequence shown here is derived from an EMBL/GenBank/DDBJ whole genome shotgun (WGS) entry which is preliminary data.</text>
</comment>
<evidence type="ECO:0000313" key="2">
    <source>
        <dbReference type="Proteomes" id="UP000295680"/>
    </source>
</evidence>
<proteinExistence type="predicted"/>
<dbReference type="NCBIfam" id="NF040567">
    <property type="entry name" value="SCO2524_fam"/>
    <property type="match status" value="1"/>
</dbReference>
<name>A0A4R2IWL6_9PSEU</name>
<protein>
    <submittedName>
        <fullName evidence="1">Uncharacterized protein</fullName>
    </submittedName>
</protein>
<dbReference type="AlphaFoldDB" id="A0A4R2IWL6"/>
<sequence length="611" mass="68476">MRLQPRQQILDVWRCVAQYSMRSRTWRWGGRQRRNSISDAEQLLCLMYPAANVSNLRLDEPDSTAKDVLEALHKLGDGVEIPKLLIDVISEYMATYTGEDGTPLFGGGHYFQTADPKAELSEQQLSLAVVDSFATAISLSLSTLGFLKVFSRAVRRPAMREKIAELEAATNNRLSAAMVGLLRSFCVFVFEPDSVPGRALVRTLNQNDEPDRLVLERLRRRLEGVRASFREAKLGLSQDDALDNENMLFECGWSWGVVTGAPEVVTTETVGEQADGVALGAPYLYFTVVALDGISDLFSDRTRVLGLLNEEQQRLAQALQLRWDLTLDYWSAVARFGASRWPLEDIPWRTTDEEESEYFSLLVTAVVLLDLLARRATDDDLTRTVSVLEELAVRGRINRRVVRGDRAIDLHSPGVRLDMTGAEKFGPDMTWMVSDFAVLLLKRSVRAAGLSRNRGARDRLLTVAEEALGHVWRRRLKDGPAAGLWDDPGDLLPDVVVDREMPSWWLTERVIECLILASRTVSESPIRSTRLLEIATDLLGEADQLFSNEQLEASQHENSAMQTTMRGIQVKLVRAREILQERPGTASALVNEALRELDQLAVARQDATRSV</sequence>